<dbReference type="CDD" id="cd00030">
    <property type="entry name" value="C2"/>
    <property type="match status" value="1"/>
</dbReference>
<feature type="region of interest" description="Disordered" evidence="1">
    <location>
        <begin position="1"/>
        <end position="98"/>
    </location>
</feature>
<sequence>MKDSYRDPNRAKSYASSADAFSSSAQRSCAVGSATWNGSPCDNSPSSTFISSTGRNTGKLHKVGFRKRETTAPRGETHPPRVPRKQTPPTARSRPVPPLALTQTGARTERGHRMDLRVRVEGVKKLLPPNSASKALPSTFIMVQTATGRGKTPVIFNNANPPFNDEFVFTVRDPKLDEITVVLVSHTPSGNKKLGQCVLSPGNLVCGEEKRRWVSIVRHPGTDQARDYAPMLLSMYTEDFGLRCGPSEAKESEFREKLRALLKNNAPRELHRLEWYVGSCVGDYDGAFSQLCSKYRKSKGTPAAFQLVINAVSDLTDGNGSPSACETCCVKIYAGRVKRVTPMALYRSSAVFNEVFNLSLDDPLSSGITLCVCSPRGKIGECVVSLRGIQKGVAKERTNSLVYAAGTGDASLCGTISFTLYSQTFGVENPIEEAEENARRTRLQNYLWNYLRDDLHRLDPILYSITDVDSFMSVWTRTYGPEPRQHLLRLRIKNLRLLTKLKSPEEFTVVLRTGPNAYRTSCVRYSQDFRFCDELVVSVCTPSAAEFTFIVVKTSDVHEVEMGRATVSFADIPQSSVFKRDIIIYEDALQVGSKDFGTLFIEGITNDFGLPSETLTPERREYYRRRVASILSRYKPTEVYRCDYLLGSHSGMEEQLVRRLSEEYGPETGNAHVNIQILAINDFMLSSPCYVKVYVDDVQVLRTKSHRTALNMQFDISLNNSATLQIENPLRSLLRFELMEPRRFLRSRVVGVAELSLVKMVPNEKNVYRLPVFNAERNGEVGTLSVEIESPSLRHDVSAIFDTPREEDDAELFENVMKDVTTLVSKYCPQNLPHAQPMVAKAASLRDVHRELRDKFTPKRVAFTFYVHIDKLDLSNREDIEAYDEGLISVEAYFMNERVVQPMKVSDVSKARASKLFPEIRFDIVHPHSSEPDCSLPILEIVMHKKNYSTFKPLLAVTRHGTAAAAKPLNVQTTEMGRVVLSARALLTECMYSLGEPVTVGLVSSGERAPQGGTVFGDIESCQRAYIGDLTLRVTVPSFETIPRCLQFSSHVTRDFQQDYVRYHADRIFSLYRAHDPWKLREFYYLLFERDVALGKWPRSLHNWLVNCIKLYGPEAPGTYGPPPKLRLGLKEWDQQRVNRTTASTACTSSGYNTARGSSSAFPSNAFSGSARRSRNGDHGQ</sequence>
<feature type="region of interest" description="Disordered" evidence="1">
    <location>
        <begin position="1142"/>
        <end position="1181"/>
    </location>
</feature>
<proteinExistence type="predicted"/>
<feature type="compositionally biased region" description="Polar residues" evidence="1">
    <location>
        <begin position="34"/>
        <end position="56"/>
    </location>
</feature>
<dbReference type="PROSITE" id="PS50004">
    <property type="entry name" value="C2"/>
    <property type="match status" value="2"/>
</dbReference>
<evidence type="ECO:0000256" key="1">
    <source>
        <dbReference type="SAM" id="MobiDB-lite"/>
    </source>
</evidence>
<dbReference type="PANTHER" id="PTHR39670:SF4">
    <property type="entry name" value="C2 DOMAIN-CONTAINING PROTEIN"/>
    <property type="match status" value="1"/>
</dbReference>
<dbReference type="EMBL" id="QSBY01000010">
    <property type="protein sequence ID" value="RHW69626.1"/>
    <property type="molecule type" value="Genomic_DNA"/>
</dbReference>
<feature type="domain" description="C2" evidence="2">
    <location>
        <begin position="93"/>
        <end position="214"/>
    </location>
</feature>
<dbReference type="InterPro" id="IPR000008">
    <property type="entry name" value="C2_dom"/>
</dbReference>
<protein>
    <submittedName>
        <fullName evidence="3">Putative C2 domain protein</fullName>
    </submittedName>
</protein>
<dbReference type="SUPFAM" id="SSF49562">
    <property type="entry name" value="C2 domain (Calcium/lipid-binding domain, CaLB)"/>
    <property type="match status" value="2"/>
</dbReference>
<feature type="domain" description="C2" evidence="2">
    <location>
        <begin position="654"/>
        <end position="770"/>
    </location>
</feature>
<dbReference type="AlphaFoldDB" id="A0A3L6L0G5"/>
<comment type="caution">
    <text evidence="3">The sequence shown here is derived from an EMBL/GenBank/DDBJ whole genome shotgun (WGS) entry which is preliminary data.</text>
</comment>
<feature type="compositionally biased region" description="Basic and acidic residues" evidence="1">
    <location>
        <begin position="66"/>
        <end position="79"/>
    </location>
</feature>
<dbReference type="SMART" id="SM00239">
    <property type="entry name" value="C2"/>
    <property type="match status" value="3"/>
</dbReference>
<feature type="compositionally biased region" description="Basic and acidic residues" evidence="1">
    <location>
        <begin position="1"/>
        <end position="10"/>
    </location>
</feature>
<evidence type="ECO:0000313" key="3">
    <source>
        <dbReference type="EMBL" id="RHW69626.1"/>
    </source>
</evidence>
<dbReference type="Gene3D" id="2.60.40.150">
    <property type="entry name" value="C2 domain"/>
    <property type="match status" value="1"/>
</dbReference>
<feature type="compositionally biased region" description="Low complexity" evidence="1">
    <location>
        <begin position="11"/>
        <end position="28"/>
    </location>
</feature>
<reference evidence="3 4" key="1">
    <citation type="submission" date="2018-09" db="EMBL/GenBank/DDBJ databases">
        <title>whole genome sequence of T. equiperdum IVM-t1 strain.</title>
        <authorList>
            <person name="Suganuma K."/>
        </authorList>
    </citation>
    <scope>NUCLEOTIDE SEQUENCE [LARGE SCALE GENOMIC DNA]</scope>
    <source>
        <strain evidence="3 4">IVM-t1</strain>
    </source>
</reference>
<dbReference type="Proteomes" id="UP000266743">
    <property type="component" value="Chromosome 10"/>
</dbReference>
<feature type="compositionally biased region" description="Polar residues" evidence="1">
    <location>
        <begin position="1142"/>
        <end position="1168"/>
    </location>
</feature>
<dbReference type="PANTHER" id="PTHR39670">
    <property type="entry name" value="C2 DOMAIN-CONTAINING PROTEIN-RELATED"/>
    <property type="match status" value="1"/>
</dbReference>
<dbReference type="InterPro" id="IPR035892">
    <property type="entry name" value="C2_domain_sf"/>
</dbReference>
<gene>
    <name evidence="3" type="ORF">DPX39_100104200</name>
</gene>
<organism evidence="3 4">
    <name type="scientific">Trypanosoma brucei equiperdum</name>
    <dbReference type="NCBI Taxonomy" id="630700"/>
    <lineage>
        <taxon>Eukaryota</taxon>
        <taxon>Discoba</taxon>
        <taxon>Euglenozoa</taxon>
        <taxon>Kinetoplastea</taxon>
        <taxon>Metakinetoplastina</taxon>
        <taxon>Trypanosomatida</taxon>
        <taxon>Trypanosomatidae</taxon>
        <taxon>Trypanosoma</taxon>
    </lineage>
</organism>
<name>A0A3L6L0G5_9TRYP</name>
<dbReference type="Pfam" id="PF00168">
    <property type="entry name" value="C2"/>
    <property type="match status" value="3"/>
</dbReference>
<evidence type="ECO:0000313" key="4">
    <source>
        <dbReference type="Proteomes" id="UP000266743"/>
    </source>
</evidence>
<accession>A0A3L6L0G5</accession>
<evidence type="ECO:0000259" key="2">
    <source>
        <dbReference type="PROSITE" id="PS50004"/>
    </source>
</evidence>